<feature type="compositionally biased region" description="Low complexity" evidence="7">
    <location>
        <begin position="148"/>
        <end position="161"/>
    </location>
</feature>
<keyword evidence="4" id="KW-0804">Transcription</keyword>
<evidence type="ECO:0000313" key="10">
    <source>
        <dbReference type="Proteomes" id="UP000559256"/>
    </source>
</evidence>
<proteinExistence type="inferred from homology"/>
<dbReference type="GO" id="GO:0005667">
    <property type="term" value="C:transcription regulator complex"/>
    <property type="evidence" value="ECO:0007669"/>
    <property type="project" value="TreeGrafter"/>
</dbReference>
<keyword evidence="3" id="KW-0805">Transcription regulation</keyword>
<feature type="DNA-binding region" description="TEA" evidence="6">
    <location>
        <begin position="58"/>
        <end position="132"/>
    </location>
</feature>
<evidence type="ECO:0000256" key="5">
    <source>
        <dbReference type="ARBA" id="ARBA00023242"/>
    </source>
</evidence>
<evidence type="ECO:0000256" key="7">
    <source>
        <dbReference type="SAM" id="MobiDB-lite"/>
    </source>
</evidence>
<sequence length="462" mass="51426">MSSTDWSTGNTTSSRKQHIGYVCMSTVDDLSYTPSAEEKSRDAAQIVATGRRSWKTLKGKGEAVWPPHLEAALIEALEKYKPDDSRSSKTLGRFSMRNRFISDYIYETTGKRRTPKQVGSRLQQLRDTCKSERILQLISRRNMESEGDSTTMSSDANSSSNSPPPDKAQARQATKALAEQRSSYRRSNVWVNIVLEKLVWPSHSPVVHIVNNDKLAPLTIHLAPLSGTNSASSLGFNSHRLSNMDPNISFVSPCALALQCSFSVFSDGTGLPIHTEVSTLKCHSSPMQSSGWMYSATLVPGLWKSLCMNATPTRYTIVQYLFPARSSMSTLTAELDDTEQEYINVVYNFTYPEPSSEVPSPIDYEDTYKANYTYANDSSGLDNYRQHWYSNATDTLDWNHGSYDGNAYSHTNTISSYASDMSPSGYSLSLPTISRSGRNVGSYSNDWISGQKYSSSMTLQYC</sequence>
<evidence type="ECO:0000313" key="9">
    <source>
        <dbReference type="EMBL" id="KAF5340922.1"/>
    </source>
</evidence>
<protein>
    <recommendedName>
        <fullName evidence="8">TEA domain-containing protein</fullName>
    </recommendedName>
</protein>
<dbReference type="EMBL" id="JAACJM010000170">
    <property type="protein sequence ID" value="KAF5340922.1"/>
    <property type="molecule type" value="Genomic_DNA"/>
</dbReference>
<keyword evidence="5" id="KW-0539">Nucleus</keyword>
<dbReference type="PANTHER" id="PTHR11834">
    <property type="entry name" value="TRANSCRIPTIONAL ENHANCER FACTOR TEF RELATED"/>
    <property type="match status" value="1"/>
</dbReference>
<feature type="region of interest" description="Disordered" evidence="7">
    <location>
        <begin position="136"/>
        <end position="179"/>
    </location>
</feature>
<dbReference type="Gene3D" id="6.10.20.40">
    <property type="entry name" value="TEA/ATTS domain"/>
    <property type="match status" value="1"/>
</dbReference>
<accession>A0A8H5CFL6</accession>
<name>A0A8H5CFL6_9AGAR</name>
<dbReference type="OrthoDB" id="10006572at2759"/>
<dbReference type="PANTHER" id="PTHR11834:SF0">
    <property type="entry name" value="PROTEIN SCALLOPED"/>
    <property type="match status" value="1"/>
</dbReference>
<keyword evidence="10" id="KW-1185">Reference proteome</keyword>
<evidence type="ECO:0000256" key="4">
    <source>
        <dbReference type="ARBA" id="ARBA00023163"/>
    </source>
</evidence>
<dbReference type="Pfam" id="PF01285">
    <property type="entry name" value="TEA"/>
    <property type="match status" value="1"/>
</dbReference>
<dbReference type="SMART" id="SM00426">
    <property type="entry name" value="TEA"/>
    <property type="match status" value="1"/>
</dbReference>
<dbReference type="GO" id="GO:0000981">
    <property type="term" value="F:DNA-binding transcription factor activity, RNA polymerase II-specific"/>
    <property type="evidence" value="ECO:0007669"/>
    <property type="project" value="TreeGrafter"/>
</dbReference>
<comment type="subcellular location">
    <subcellularLocation>
        <location evidence="1">Nucleus</location>
    </subcellularLocation>
</comment>
<evidence type="ECO:0000256" key="1">
    <source>
        <dbReference type="ARBA" id="ARBA00004123"/>
    </source>
</evidence>
<evidence type="ECO:0000259" key="8">
    <source>
        <dbReference type="PROSITE" id="PS51088"/>
    </source>
</evidence>
<organism evidence="9 10">
    <name type="scientific">Tetrapyrgos nigripes</name>
    <dbReference type="NCBI Taxonomy" id="182062"/>
    <lineage>
        <taxon>Eukaryota</taxon>
        <taxon>Fungi</taxon>
        <taxon>Dikarya</taxon>
        <taxon>Basidiomycota</taxon>
        <taxon>Agaricomycotina</taxon>
        <taxon>Agaricomycetes</taxon>
        <taxon>Agaricomycetidae</taxon>
        <taxon>Agaricales</taxon>
        <taxon>Marasmiineae</taxon>
        <taxon>Marasmiaceae</taxon>
        <taxon>Tetrapyrgos</taxon>
    </lineage>
</organism>
<reference evidence="9 10" key="1">
    <citation type="journal article" date="2020" name="ISME J.">
        <title>Uncovering the hidden diversity of litter-decomposition mechanisms in mushroom-forming fungi.</title>
        <authorList>
            <person name="Floudas D."/>
            <person name="Bentzer J."/>
            <person name="Ahren D."/>
            <person name="Johansson T."/>
            <person name="Persson P."/>
            <person name="Tunlid A."/>
        </authorList>
    </citation>
    <scope>NUCLEOTIDE SEQUENCE [LARGE SCALE GENOMIC DNA]</scope>
    <source>
        <strain evidence="9 10">CBS 291.85</strain>
    </source>
</reference>
<comment type="similarity">
    <text evidence="2">Belongs to the TEC1 family.</text>
</comment>
<dbReference type="Proteomes" id="UP000559256">
    <property type="component" value="Unassembled WGS sequence"/>
</dbReference>
<gene>
    <name evidence="9" type="ORF">D9758_012183</name>
</gene>
<evidence type="ECO:0000256" key="6">
    <source>
        <dbReference type="PROSITE-ProRule" id="PRU00505"/>
    </source>
</evidence>
<evidence type="ECO:0000256" key="2">
    <source>
        <dbReference type="ARBA" id="ARBA00008421"/>
    </source>
</evidence>
<evidence type="ECO:0000256" key="3">
    <source>
        <dbReference type="ARBA" id="ARBA00023015"/>
    </source>
</evidence>
<dbReference type="PROSITE" id="PS51088">
    <property type="entry name" value="TEA_2"/>
    <property type="match status" value="1"/>
</dbReference>
<dbReference type="InterPro" id="IPR038096">
    <property type="entry name" value="TEA/ATTS_sf"/>
</dbReference>
<dbReference type="InterPro" id="IPR050937">
    <property type="entry name" value="TEC1_TEAD_TF"/>
</dbReference>
<dbReference type="GO" id="GO:0000978">
    <property type="term" value="F:RNA polymerase II cis-regulatory region sequence-specific DNA binding"/>
    <property type="evidence" value="ECO:0007669"/>
    <property type="project" value="TreeGrafter"/>
</dbReference>
<feature type="domain" description="TEA" evidence="8">
    <location>
        <begin position="58"/>
        <end position="132"/>
    </location>
</feature>
<dbReference type="GO" id="GO:0005634">
    <property type="term" value="C:nucleus"/>
    <property type="evidence" value="ECO:0007669"/>
    <property type="project" value="UniProtKB-SubCell"/>
</dbReference>
<comment type="caution">
    <text evidence="9">The sequence shown here is derived from an EMBL/GenBank/DDBJ whole genome shotgun (WGS) entry which is preliminary data.</text>
</comment>
<dbReference type="AlphaFoldDB" id="A0A8H5CFL6"/>
<dbReference type="InterPro" id="IPR000818">
    <property type="entry name" value="TEA/ATTS_dom"/>
</dbReference>